<evidence type="ECO:0000256" key="1">
    <source>
        <dbReference type="SAM" id="Phobius"/>
    </source>
</evidence>
<accession>A0ABV5GWF4</accession>
<feature type="transmembrane region" description="Helical" evidence="1">
    <location>
        <begin position="227"/>
        <end position="246"/>
    </location>
</feature>
<protein>
    <submittedName>
        <fullName evidence="2">Uncharacterized protein</fullName>
    </submittedName>
</protein>
<dbReference type="RefSeq" id="WP_290269944.1">
    <property type="nucleotide sequence ID" value="NZ_JAUFQP010000007.1"/>
</dbReference>
<proteinExistence type="predicted"/>
<keyword evidence="1" id="KW-0472">Membrane</keyword>
<dbReference type="EMBL" id="JBHMFA010000001">
    <property type="protein sequence ID" value="MFB9103973.1"/>
    <property type="molecule type" value="Genomic_DNA"/>
</dbReference>
<reference evidence="2 3" key="1">
    <citation type="submission" date="2024-09" db="EMBL/GenBank/DDBJ databases">
        <authorList>
            <person name="Sun Q."/>
            <person name="Mori K."/>
        </authorList>
    </citation>
    <scope>NUCLEOTIDE SEQUENCE [LARGE SCALE GENOMIC DNA]</scope>
    <source>
        <strain evidence="2 3">CECT 8300</strain>
    </source>
</reference>
<keyword evidence="1" id="KW-0812">Transmembrane</keyword>
<dbReference type="PROSITE" id="PS51257">
    <property type="entry name" value="PROKAR_LIPOPROTEIN"/>
    <property type="match status" value="1"/>
</dbReference>
<gene>
    <name evidence="2" type="ORF">ACFFU1_03600</name>
</gene>
<keyword evidence="1" id="KW-1133">Transmembrane helix</keyword>
<comment type="caution">
    <text evidence="2">The sequence shown here is derived from an EMBL/GenBank/DDBJ whole genome shotgun (WGS) entry which is preliminary data.</text>
</comment>
<keyword evidence="3" id="KW-1185">Reference proteome</keyword>
<name>A0ABV5GWF4_9FLAO</name>
<sequence length="261" mass="29330">MKNFIGLGRLFIVITVLFMSSCGDSKRAQQKVDESATESIKEAIEEAMEEAVENTTENIGDTPKDIQAPIIIPKENELNKDKYRVHLSVDSIIHLNEIGILRVWLGDTSIRPERMVGMVEDETMFPKSVGKYAKITPVAPDFEVLNPMPAKCHKIDASGSEVRFSIKPKSKGVYRVSANIELFETSDCSGTSTPKTAKTLSVNVNVDRKNDFLKKLDELLNIVWDNFVKFWGALVALLFAVLLFFIRRKLKNKTGFEEDAN</sequence>
<organism evidence="2 3">
    <name type="scientific">Algibacter miyuki</name>
    <dbReference type="NCBI Taxonomy" id="1306933"/>
    <lineage>
        <taxon>Bacteria</taxon>
        <taxon>Pseudomonadati</taxon>
        <taxon>Bacteroidota</taxon>
        <taxon>Flavobacteriia</taxon>
        <taxon>Flavobacteriales</taxon>
        <taxon>Flavobacteriaceae</taxon>
        <taxon>Algibacter</taxon>
    </lineage>
</organism>
<evidence type="ECO:0000313" key="3">
    <source>
        <dbReference type="Proteomes" id="UP001589590"/>
    </source>
</evidence>
<dbReference type="Proteomes" id="UP001589590">
    <property type="component" value="Unassembled WGS sequence"/>
</dbReference>
<evidence type="ECO:0000313" key="2">
    <source>
        <dbReference type="EMBL" id="MFB9103973.1"/>
    </source>
</evidence>